<keyword evidence="4" id="KW-0670">Pyruvate</keyword>
<dbReference type="SUPFAM" id="SSF52009">
    <property type="entry name" value="Phosphohistidine domain"/>
    <property type="match status" value="1"/>
</dbReference>
<dbReference type="Proteomes" id="UP000280819">
    <property type="component" value="Unassembled WGS sequence"/>
</dbReference>
<feature type="compositionally biased region" description="Basic residues" evidence="1">
    <location>
        <begin position="186"/>
        <end position="198"/>
    </location>
</feature>
<evidence type="ECO:0000259" key="2">
    <source>
        <dbReference type="Pfam" id="PF00391"/>
    </source>
</evidence>
<dbReference type="PANTHER" id="PTHR43615">
    <property type="entry name" value="PHOSPHOENOLPYRUVATE SYNTHASE-RELATED"/>
    <property type="match status" value="1"/>
</dbReference>
<dbReference type="Gene3D" id="3.50.30.10">
    <property type="entry name" value="Phosphohistidine domain"/>
    <property type="match status" value="1"/>
</dbReference>
<feature type="region of interest" description="Disordered" evidence="1">
    <location>
        <begin position="626"/>
        <end position="646"/>
    </location>
</feature>
<feature type="domain" description="PEP-utilising enzyme mobile" evidence="2">
    <location>
        <begin position="664"/>
        <end position="733"/>
    </location>
</feature>
<proteinExistence type="predicted"/>
<dbReference type="InterPro" id="IPR013815">
    <property type="entry name" value="ATP_grasp_subdomain_1"/>
</dbReference>
<sequence length="740" mass="79991">MIIDLHCVDKDDLALVGGKGANLGELLAAGLPVPDGFCITTNAHRAAVDGSVPDTLAGEILAATARLGGPVAVRSSATAEDLPEASFAGQQETVLGVVGDDVIAAVERCWASLWGERAVAYRAEQGIDDTDVSIAVVVQRMIPADAAGVAFTVDPVTGRRAVVIESAFGLGESVVSGAVTPDSHTVGRRLRRRPGHKPTRIDLRPDGGTSTSPVADPTAPAITDRQARRIAALAKRVERRYGRPMDIEWAIEGEQVWLLQARPVTTTAHGRPGLLSRMLHDDIVEHFPCPYPLDLAMVEMLLPILRTAGSRIGLDLQITDDLLTMDDDGVARIGYPRVRIRAPWRALHPARRLEPHSWEKTQGQQARDLAARFAALRLDSLTDHELADAMVELLARARELVEHRMQYLAQHLMRGLRLDALLRLTRSGLTQFDLLGDLDYVTATLNQELHHLATAAPPEVRRLLAATPIDVEALRSTAWWGRVEDFLTRFGARATRMYQVFSSRSWREDLPGFLTLLAMTADATPPRQVPLPRFLTRRFPRLLADYRAGHVMREASVLQFEELAVVMRCLATEAARRLDVTASRGLFLTFVETLRALHGEDLDIASIIARREAARSRAEAVWTATPHGAATSANSSGDGVAASPGRASGPARLIHGPHEFHRLQPGDVLVCHSTDPAWTPLFARAVAVVAATGGRLSHAAIVAREYGIPAVLGVPGAMEIIDGSRLVVDGSAGTVDPGAC</sequence>
<evidence type="ECO:0000256" key="1">
    <source>
        <dbReference type="SAM" id="MobiDB-lite"/>
    </source>
</evidence>
<dbReference type="Gene3D" id="3.30.470.20">
    <property type="entry name" value="ATP-grasp fold, B domain"/>
    <property type="match status" value="1"/>
</dbReference>
<keyword evidence="4" id="KW-0808">Transferase</keyword>
<dbReference type="SUPFAM" id="SSF56059">
    <property type="entry name" value="Glutathione synthetase ATP-binding domain-like"/>
    <property type="match status" value="1"/>
</dbReference>
<feature type="region of interest" description="Disordered" evidence="1">
    <location>
        <begin position="181"/>
        <end position="219"/>
    </location>
</feature>
<evidence type="ECO:0000313" key="4">
    <source>
        <dbReference type="EMBL" id="RRD03271.1"/>
    </source>
</evidence>
<dbReference type="InterPro" id="IPR051549">
    <property type="entry name" value="PEP_Utilizing_Enz"/>
</dbReference>
<comment type="caution">
    <text evidence="4">The sequence shown here is derived from an EMBL/GenBank/DDBJ whole genome shotgun (WGS) entry which is preliminary data.</text>
</comment>
<name>A0A3P1T1G6_9ACTN</name>
<dbReference type="RefSeq" id="WP_124845948.1">
    <property type="nucleotide sequence ID" value="NZ_RQZG01000024.1"/>
</dbReference>
<dbReference type="EMBL" id="RQZG01000024">
    <property type="protein sequence ID" value="RRD03271.1"/>
    <property type="molecule type" value="Genomic_DNA"/>
</dbReference>
<feature type="domain" description="Pyruvate phosphate dikinase AMP/ATP-binding" evidence="3">
    <location>
        <begin position="49"/>
        <end position="269"/>
    </location>
</feature>
<reference evidence="4 5" key="1">
    <citation type="submission" date="2018-11" db="EMBL/GenBank/DDBJ databases">
        <title>Genomes From Bacteria Associated with the Canine Oral Cavity: a Test Case for Automated Genome-Based Taxonomic Assignment.</title>
        <authorList>
            <person name="Coil D.A."/>
            <person name="Jospin G."/>
            <person name="Darling A.E."/>
            <person name="Wallis C."/>
            <person name="Davis I.J."/>
            <person name="Harris S."/>
            <person name="Eisen J.A."/>
            <person name="Holcombe L.J."/>
            <person name="O'Flynn C."/>
        </authorList>
    </citation>
    <scope>NUCLEOTIDE SEQUENCE [LARGE SCALE GENOMIC DNA]</scope>
    <source>
        <strain evidence="4 5">OH887_COT-365</strain>
    </source>
</reference>
<evidence type="ECO:0000259" key="3">
    <source>
        <dbReference type="Pfam" id="PF01326"/>
    </source>
</evidence>
<dbReference type="InterPro" id="IPR008279">
    <property type="entry name" value="PEP-util_enz_mobile_dom"/>
</dbReference>
<dbReference type="GO" id="GO:0005524">
    <property type="term" value="F:ATP binding"/>
    <property type="evidence" value="ECO:0007669"/>
    <property type="project" value="InterPro"/>
</dbReference>
<protein>
    <submittedName>
        <fullName evidence="4">Pyruvate, water dikinase</fullName>
    </submittedName>
</protein>
<dbReference type="OrthoDB" id="9765468at2"/>
<dbReference type="Pfam" id="PF00391">
    <property type="entry name" value="PEP-utilizers"/>
    <property type="match status" value="1"/>
</dbReference>
<evidence type="ECO:0000313" key="5">
    <source>
        <dbReference type="Proteomes" id="UP000280819"/>
    </source>
</evidence>
<dbReference type="AlphaFoldDB" id="A0A3P1T1G6"/>
<dbReference type="InterPro" id="IPR002192">
    <property type="entry name" value="PPDK_AMP/ATP-bd"/>
</dbReference>
<dbReference type="InterPro" id="IPR036637">
    <property type="entry name" value="Phosphohistidine_dom_sf"/>
</dbReference>
<dbReference type="GO" id="GO:0016301">
    <property type="term" value="F:kinase activity"/>
    <property type="evidence" value="ECO:0007669"/>
    <property type="project" value="UniProtKB-KW"/>
</dbReference>
<dbReference type="Gene3D" id="3.30.1490.20">
    <property type="entry name" value="ATP-grasp fold, A domain"/>
    <property type="match status" value="2"/>
</dbReference>
<dbReference type="PANTHER" id="PTHR43615:SF1">
    <property type="entry name" value="PPDK_N DOMAIN-CONTAINING PROTEIN"/>
    <property type="match status" value="1"/>
</dbReference>
<dbReference type="Pfam" id="PF01326">
    <property type="entry name" value="PPDK_N"/>
    <property type="match status" value="2"/>
</dbReference>
<organism evidence="4 5">
    <name type="scientific">Arachnia propionica</name>
    <dbReference type="NCBI Taxonomy" id="1750"/>
    <lineage>
        <taxon>Bacteria</taxon>
        <taxon>Bacillati</taxon>
        <taxon>Actinomycetota</taxon>
        <taxon>Actinomycetes</taxon>
        <taxon>Propionibacteriales</taxon>
        <taxon>Propionibacteriaceae</taxon>
        <taxon>Arachnia</taxon>
    </lineage>
</organism>
<feature type="domain" description="Pyruvate phosphate dikinase AMP/ATP-binding" evidence="3">
    <location>
        <begin position="14"/>
        <end position="48"/>
    </location>
</feature>
<gene>
    <name evidence="4" type="ORF">EII34_14830</name>
</gene>
<accession>A0A3P1T1G6</accession>
<keyword evidence="4" id="KW-0418">Kinase</keyword>